<name>X1HSX3_9ZZZZ</name>
<dbReference type="InterPro" id="IPR036850">
    <property type="entry name" value="NDK-like_dom_sf"/>
</dbReference>
<protein>
    <recommendedName>
        <fullName evidence="1">Nucleoside diphosphate kinase-like domain-containing protein</fullName>
    </recommendedName>
</protein>
<evidence type="ECO:0000259" key="1">
    <source>
        <dbReference type="Pfam" id="PF00334"/>
    </source>
</evidence>
<dbReference type="AlphaFoldDB" id="X1HSX3"/>
<comment type="caution">
    <text evidence="2">The sequence shown here is derived from an EMBL/GenBank/DDBJ whole genome shotgun (WGS) entry which is preliminary data.</text>
</comment>
<organism evidence="2">
    <name type="scientific">marine sediment metagenome</name>
    <dbReference type="NCBI Taxonomy" id="412755"/>
    <lineage>
        <taxon>unclassified sequences</taxon>
        <taxon>metagenomes</taxon>
        <taxon>ecological metagenomes</taxon>
    </lineage>
</organism>
<sequence>MKKHPREEKTLVLIKPDGVQRSLVGEIISRFEKVGLKI</sequence>
<evidence type="ECO:0000313" key="2">
    <source>
        <dbReference type="EMBL" id="GAH48378.1"/>
    </source>
</evidence>
<accession>X1HSX3</accession>
<gene>
    <name evidence="2" type="ORF">S03H2_37341</name>
</gene>
<dbReference type="Pfam" id="PF00334">
    <property type="entry name" value="NDK"/>
    <property type="match status" value="1"/>
</dbReference>
<dbReference type="SUPFAM" id="SSF54919">
    <property type="entry name" value="Nucleoside diphosphate kinase, NDK"/>
    <property type="match status" value="1"/>
</dbReference>
<dbReference type="PROSITE" id="PS51374">
    <property type="entry name" value="NDPK_LIKE"/>
    <property type="match status" value="1"/>
</dbReference>
<dbReference type="Gene3D" id="3.30.70.141">
    <property type="entry name" value="Nucleoside diphosphate kinase-like domain"/>
    <property type="match status" value="1"/>
</dbReference>
<dbReference type="EMBL" id="BARU01022980">
    <property type="protein sequence ID" value="GAH48378.1"/>
    <property type="molecule type" value="Genomic_DNA"/>
</dbReference>
<feature type="non-terminal residue" evidence="2">
    <location>
        <position position="38"/>
    </location>
</feature>
<reference evidence="2" key="1">
    <citation type="journal article" date="2014" name="Front. Microbiol.">
        <title>High frequency of phylogenetically diverse reductive dehalogenase-homologous genes in deep subseafloor sedimentary metagenomes.</title>
        <authorList>
            <person name="Kawai M."/>
            <person name="Futagami T."/>
            <person name="Toyoda A."/>
            <person name="Takaki Y."/>
            <person name="Nishi S."/>
            <person name="Hori S."/>
            <person name="Arai W."/>
            <person name="Tsubouchi T."/>
            <person name="Morono Y."/>
            <person name="Uchiyama I."/>
            <person name="Ito T."/>
            <person name="Fujiyama A."/>
            <person name="Inagaki F."/>
            <person name="Takami H."/>
        </authorList>
    </citation>
    <scope>NUCLEOTIDE SEQUENCE</scope>
    <source>
        <strain evidence="2">Expedition CK06-06</strain>
    </source>
</reference>
<proteinExistence type="predicted"/>
<dbReference type="InterPro" id="IPR034907">
    <property type="entry name" value="NDK-like_dom"/>
</dbReference>
<feature type="domain" description="Nucleoside diphosphate kinase-like" evidence="1">
    <location>
        <begin position="8"/>
        <end position="38"/>
    </location>
</feature>